<name>A0A292PZZ3_9PEZI</name>
<organism evidence="3 4">
    <name type="scientific">Tuber aestivum</name>
    <name type="common">summer truffle</name>
    <dbReference type="NCBI Taxonomy" id="59557"/>
    <lineage>
        <taxon>Eukaryota</taxon>
        <taxon>Fungi</taxon>
        <taxon>Dikarya</taxon>
        <taxon>Ascomycota</taxon>
        <taxon>Pezizomycotina</taxon>
        <taxon>Pezizomycetes</taxon>
        <taxon>Pezizales</taxon>
        <taxon>Tuberaceae</taxon>
        <taxon>Tuber</taxon>
    </lineage>
</organism>
<dbReference type="Proteomes" id="UP001412239">
    <property type="component" value="Unassembled WGS sequence"/>
</dbReference>
<feature type="transmembrane region" description="Helical" evidence="2">
    <location>
        <begin position="154"/>
        <end position="174"/>
    </location>
</feature>
<feature type="compositionally biased region" description="Basic and acidic residues" evidence="1">
    <location>
        <begin position="447"/>
        <end position="457"/>
    </location>
</feature>
<keyword evidence="2" id="KW-1133">Transmembrane helix</keyword>
<keyword evidence="2" id="KW-0812">Transmembrane</keyword>
<feature type="compositionally biased region" description="Gly residues" evidence="1">
    <location>
        <begin position="386"/>
        <end position="395"/>
    </location>
</feature>
<gene>
    <name evidence="3" type="ORF">GSTUAT00003710001</name>
</gene>
<feature type="transmembrane region" description="Helical" evidence="2">
    <location>
        <begin position="212"/>
        <end position="236"/>
    </location>
</feature>
<dbReference type="Pfam" id="PF12400">
    <property type="entry name" value="STIMATE"/>
    <property type="match status" value="1"/>
</dbReference>
<dbReference type="AlphaFoldDB" id="A0A292PZZ3"/>
<feature type="transmembrane region" description="Helical" evidence="2">
    <location>
        <begin position="84"/>
        <end position="107"/>
    </location>
</feature>
<dbReference type="PANTHER" id="PTHR31735:SF1">
    <property type="entry name" value="VACUOLAR MEMBRANE PROTEIN YPL162C"/>
    <property type="match status" value="1"/>
</dbReference>
<keyword evidence="4" id="KW-1185">Reference proteome</keyword>
<feature type="transmembrane region" description="Helical" evidence="2">
    <location>
        <begin position="48"/>
        <end position="72"/>
    </location>
</feature>
<evidence type="ECO:0008006" key="5">
    <source>
        <dbReference type="Google" id="ProtNLM"/>
    </source>
</evidence>
<dbReference type="PANTHER" id="PTHR31735">
    <property type="entry name" value="VACUOLAR MEMBRANE PROTEIN YPL162C"/>
    <property type="match status" value="1"/>
</dbReference>
<evidence type="ECO:0000313" key="4">
    <source>
        <dbReference type="Proteomes" id="UP001412239"/>
    </source>
</evidence>
<feature type="transmembrane region" description="Helical" evidence="2">
    <location>
        <begin position="252"/>
        <end position="273"/>
    </location>
</feature>
<feature type="region of interest" description="Disordered" evidence="1">
    <location>
        <begin position="284"/>
        <end position="303"/>
    </location>
</feature>
<feature type="compositionally biased region" description="Low complexity" evidence="1">
    <location>
        <begin position="367"/>
        <end position="385"/>
    </location>
</feature>
<feature type="region of interest" description="Disordered" evidence="1">
    <location>
        <begin position="314"/>
        <end position="457"/>
    </location>
</feature>
<dbReference type="InterPro" id="IPR022127">
    <property type="entry name" value="STIMATE/YPL162C"/>
</dbReference>
<evidence type="ECO:0000256" key="1">
    <source>
        <dbReference type="SAM" id="MobiDB-lite"/>
    </source>
</evidence>
<protein>
    <recommendedName>
        <fullName evidence="5">Vacuolar membrane protein</fullName>
    </recommendedName>
</protein>
<keyword evidence="2" id="KW-0472">Membrane</keyword>
<feature type="compositionally biased region" description="Basic residues" evidence="1">
    <location>
        <begin position="334"/>
        <end position="344"/>
    </location>
</feature>
<sequence>MAMEDGGSEGSGTCELLGPFGLLFPPSQDSLCVRFWGFLRGMTGDHNVANMLCLALFVQGALGALALLSLVWKRARESPQRPMLIWWFDVSKQVVGSVLVHIANVLLSMLSSGTFTTEPTPKFLGVAAPAFARLLRRQVEGDEPDFYHPNPCSFYLLNLAIDTTVGIVILIYLLRLLHALFLLSPIPLFRTGISSGDYGEPPKWSYWGKQSIIYFMGLMGMKLVVWLIFALCPWLGRLGDWMLAWTEGDKRLQIFFVMFFFPLVMNAMQYYIIDSYIKNKNPSHTALQDSAPIPGRRASSTSMRYSFDSSNDVFSSDEDEATGSRNLLQPASNRIRRDRRRVKKSPTPVVVEYNPDTDGSTLRDGPDSTPRSTSPSSTSFRALGNGRKGLGGKGLGAESSKSRNSSMMLLPGSRGPSTPGYGEEESTGRSFGGRRGSDLDDDATFLGREDDLGRGSG</sequence>
<dbReference type="GO" id="GO:0016020">
    <property type="term" value="C:membrane"/>
    <property type="evidence" value="ECO:0007669"/>
    <property type="project" value="TreeGrafter"/>
</dbReference>
<feature type="compositionally biased region" description="Polar residues" evidence="1">
    <location>
        <begin position="323"/>
        <end position="332"/>
    </location>
</feature>
<evidence type="ECO:0000256" key="2">
    <source>
        <dbReference type="SAM" id="Phobius"/>
    </source>
</evidence>
<proteinExistence type="predicted"/>
<evidence type="ECO:0000313" key="3">
    <source>
        <dbReference type="EMBL" id="CUS12198.1"/>
    </source>
</evidence>
<accession>A0A292PZZ3</accession>
<dbReference type="EMBL" id="LN890999">
    <property type="protein sequence ID" value="CUS12198.1"/>
    <property type="molecule type" value="Genomic_DNA"/>
</dbReference>
<reference evidence="3" key="1">
    <citation type="submission" date="2015-10" db="EMBL/GenBank/DDBJ databases">
        <authorList>
            <person name="Regsiter A."/>
            <person name="william w."/>
        </authorList>
    </citation>
    <scope>NUCLEOTIDE SEQUENCE</scope>
    <source>
        <strain evidence="3">Montdore</strain>
    </source>
</reference>